<evidence type="ECO:0000313" key="2">
    <source>
        <dbReference type="Proteomes" id="UP000009886"/>
    </source>
</evidence>
<reference evidence="2" key="1">
    <citation type="journal article" date="2012" name="BMC Genomics">
        <title>Genome sequence of the necrotrophic fungus Penicillium digitatum, the main postharvest pathogen of citrus.</title>
        <authorList>
            <person name="Marcet-Houben M."/>
            <person name="Ballester A.-R."/>
            <person name="de la Fuente B."/>
            <person name="Harries E."/>
            <person name="Marcos J.F."/>
            <person name="Gonzalez-Candelas L."/>
            <person name="Gabaldon T."/>
        </authorList>
    </citation>
    <scope>NUCLEOTIDE SEQUENCE [LARGE SCALE GENOMIC DNA]</scope>
    <source>
        <strain evidence="2">Pd1 / CECT 20795</strain>
    </source>
</reference>
<protein>
    <submittedName>
        <fullName evidence="1">Uncharacterized protein</fullName>
    </submittedName>
</protein>
<comment type="caution">
    <text evidence="1">The sequence shown here is derived from an EMBL/GenBank/DDBJ whole genome shotgun (WGS) entry which is preliminary data.</text>
</comment>
<dbReference type="Proteomes" id="UP000009886">
    <property type="component" value="Unassembled WGS sequence"/>
</dbReference>
<sequence>MLFPFYASITNTFLACHLDSGTKSRKSYHWQHEISSSSLFLPPAPRVGYIHTNSSAIHKIDFVGQLMAWPNFEREVITTFSLPSTNWNNDTLDVRVVGFGSQTSISEEQMVLGDEIGLQGRLGERLGRPVTSSLQAQQHRRRMGDFKASRPAAAGYRRIPDMVLFDGVPEIKVVGGAKAPWPDEHINMLSEGVDDFEAGQEGPLRRRLGMV</sequence>
<dbReference type="KEGG" id="pdp:PDIP_15360"/>
<dbReference type="EMBL" id="AKCU01000112">
    <property type="protein sequence ID" value="EKV20452.1"/>
    <property type="molecule type" value="Genomic_DNA"/>
</dbReference>
<proteinExistence type="predicted"/>
<evidence type="ECO:0000313" key="1">
    <source>
        <dbReference type="EMBL" id="EKV20452.1"/>
    </source>
</evidence>
<dbReference type="RefSeq" id="XP_014537705.2">
    <property type="nucleotide sequence ID" value="XM_014682219.2"/>
</dbReference>
<dbReference type="OrthoDB" id="4367866at2759"/>
<accession>K9GGW5</accession>
<dbReference type="GeneID" id="26229859"/>
<dbReference type="VEuPathDB" id="FungiDB:PDIP_15360"/>
<gene>
    <name evidence="1" type="ORF">PDIP_15360</name>
</gene>
<name>K9GGW5_PEND1</name>
<dbReference type="AlphaFoldDB" id="K9GGW5"/>
<dbReference type="HOGENOM" id="CLU_1305224_0_0_1"/>
<organism evidence="1 2">
    <name type="scientific">Penicillium digitatum (strain Pd1 / CECT 20795)</name>
    <name type="common">Green mold</name>
    <dbReference type="NCBI Taxonomy" id="1170230"/>
    <lineage>
        <taxon>Eukaryota</taxon>
        <taxon>Fungi</taxon>
        <taxon>Dikarya</taxon>
        <taxon>Ascomycota</taxon>
        <taxon>Pezizomycotina</taxon>
        <taxon>Eurotiomycetes</taxon>
        <taxon>Eurotiomycetidae</taxon>
        <taxon>Eurotiales</taxon>
        <taxon>Aspergillaceae</taxon>
        <taxon>Penicillium</taxon>
    </lineage>
</organism>